<evidence type="ECO:0000259" key="1">
    <source>
        <dbReference type="Pfam" id="PF10407"/>
    </source>
</evidence>
<dbReference type="AlphaFoldDB" id="A0A8H6EB21"/>
<evidence type="ECO:0000313" key="2">
    <source>
        <dbReference type="EMBL" id="KAF5866204.1"/>
    </source>
</evidence>
<dbReference type="Proteomes" id="UP000541154">
    <property type="component" value="Unassembled WGS sequence"/>
</dbReference>
<organism evidence="2 3">
    <name type="scientific">Petromyces alliaceus</name>
    <name type="common">Aspergillus alliaceus</name>
    <dbReference type="NCBI Taxonomy" id="209559"/>
    <lineage>
        <taxon>Eukaryota</taxon>
        <taxon>Fungi</taxon>
        <taxon>Dikarya</taxon>
        <taxon>Ascomycota</taxon>
        <taxon>Pezizomycotina</taxon>
        <taxon>Eurotiomycetes</taxon>
        <taxon>Eurotiomycetidae</taxon>
        <taxon>Eurotiales</taxon>
        <taxon>Aspergillaceae</taxon>
        <taxon>Aspergillus</taxon>
        <taxon>Aspergillus subgen. Circumdati</taxon>
    </lineage>
</organism>
<reference evidence="2 3" key="1">
    <citation type="submission" date="2019-04" db="EMBL/GenBank/DDBJ databases">
        <title>Aspergillus burnettii sp. nov., novel species from soil in southeast Queensland.</title>
        <authorList>
            <person name="Gilchrist C.L.M."/>
            <person name="Pitt J.I."/>
            <person name="Lange L."/>
            <person name="Lacey H.J."/>
            <person name="Vuong D."/>
            <person name="Midgley D.J."/>
            <person name="Greenfield P."/>
            <person name="Bradbury M."/>
            <person name="Lacey E."/>
            <person name="Busk P.K."/>
            <person name="Pilgaard B."/>
            <person name="Chooi Y.H."/>
            <person name="Piggott A.M."/>
        </authorList>
    </citation>
    <scope>NUCLEOTIDE SEQUENCE [LARGE SCALE GENOMIC DNA]</scope>
    <source>
        <strain evidence="2 3">FRR 5400</strain>
    </source>
</reference>
<protein>
    <recommendedName>
        <fullName evidence="1">Nucleolar protein Dnt1-like N-terminal domain-containing protein</fullName>
    </recommendedName>
</protein>
<keyword evidence="3" id="KW-1185">Reference proteome</keyword>
<dbReference type="Pfam" id="PF10407">
    <property type="entry name" value="Cytokin_check_N"/>
    <property type="match status" value="1"/>
</dbReference>
<sequence>MVFLRLIIKVYPREQLSRKPTPEAHDDQTAKPASFLLALPNPEEVSLGQLANLIRSKWIKLRPNAEPLDIKKLLDDNRDSVDLDVDMTVADVWVNKARARKNEDDQDGVVRVVQRPAPYAP</sequence>
<dbReference type="InterPro" id="IPR018844">
    <property type="entry name" value="Dnt1-like_N"/>
</dbReference>
<evidence type="ECO:0000313" key="3">
    <source>
        <dbReference type="Proteomes" id="UP000541154"/>
    </source>
</evidence>
<gene>
    <name evidence="2" type="ORF">ETB97_000741</name>
</gene>
<name>A0A8H6EB21_PETAA</name>
<feature type="non-terminal residue" evidence="2">
    <location>
        <position position="121"/>
    </location>
</feature>
<dbReference type="EMBL" id="SPNV01000011">
    <property type="protein sequence ID" value="KAF5866204.1"/>
    <property type="molecule type" value="Genomic_DNA"/>
</dbReference>
<accession>A0A8H6EB21</accession>
<feature type="domain" description="Nucleolar protein Dnt1-like N-terminal" evidence="1">
    <location>
        <begin position="44"/>
        <end position="95"/>
    </location>
</feature>
<comment type="caution">
    <text evidence="2">The sequence shown here is derived from an EMBL/GenBank/DDBJ whole genome shotgun (WGS) entry which is preliminary data.</text>
</comment>
<proteinExistence type="predicted"/>